<dbReference type="PANTHER" id="PTHR48025:SF1">
    <property type="entry name" value="RRM DOMAIN-CONTAINING PROTEIN"/>
    <property type="match status" value="1"/>
</dbReference>
<dbReference type="GO" id="GO:0005634">
    <property type="term" value="C:nucleus"/>
    <property type="evidence" value="ECO:0007669"/>
    <property type="project" value="TreeGrafter"/>
</dbReference>
<dbReference type="PRINTS" id="PR00961">
    <property type="entry name" value="HUDSXLRNA"/>
</dbReference>
<keyword evidence="8" id="KW-1185">Reference proteome</keyword>
<feature type="region of interest" description="Disordered" evidence="4">
    <location>
        <begin position="287"/>
        <end position="321"/>
    </location>
</feature>
<dbReference type="InterPro" id="IPR035979">
    <property type="entry name" value="RBD_domain_sf"/>
</dbReference>
<dbReference type="Gene3D" id="3.30.70.330">
    <property type="match status" value="2"/>
</dbReference>
<dbReference type="InterPro" id="IPR000504">
    <property type="entry name" value="RRM_dom"/>
</dbReference>
<dbReference type="GO" id="GO:0009967">
    <property type="term" value="P:positive regulation of signal transduction"/>
    <property type="evidence" value="ECO:0007669"/>
    <property type="project" value="UniProtKB-ARBA"/>
</dbReference>
<dbReference type="SMART" id="SM00360">
    <property type="entry name" value="RRM"/>
    <property type="match status" value="2"/>
</dbReference>
<dbReference type="Pfam" id="PF00076">
    <property type="entry name" value="RRM_1"/>
    <property type="match status" value="2"/>
</dbReference>
<gene>
    <name evidence="6" type="primary">Dmoj\GI10157</name>
    <name evidence="6" type="ORF">Dmoj_GI10157</name>
</gene>
<dbReference type="OMA" id="GASHCYG"/>
<keyword evidence="2 3" id="KW-0694">RNA-binding</keyword>
<dbReference type="InterPro" id="IPR050502">
    <property type="entry name" value="Euk_RNA-bind_prot"/>
</dbReference>
<dbReference type="AlphaFoldDB" id="B4KB66"/>
<dbReference type="FunFam" id="3.30.70.330:FF:000383">
    <property type="entry name" value="Sex lethal, isoform D"/>
    <property type="match status" value="1"/>
</dbReference>
<proteinExistence type="predicted"/>
<keyword evidence="1" id="KW-0677">Repeat</keyword>
<name>B4KB66_DROMO</name>
<reference evidence="6 8" key="1">
    <citation type="journal article" date="2007" name="Nature">
        <title>Evolution of genes and genomes on the Drosophila phylogeny.</title>
        <authorList>
            <consortium name="Drosophila 12 Genomes Consortium"/>
            <person name="Clark A.G."/>
            <person name="Eisen M.B."/>
            <person name="Smith D.R."/>
            <person name="Bergman C.M."/>
            <person name="Oliver B."/>
            <person name="Markow T.A."/>
            <person name="Kaufman T.C."/>
            <person name="Kellis M."/>
            <person name="Gelbart W."/>
            <person name="Iyer V.N."/>
            <person name="Pollard D.A."/>
            <person name="Sackton T.B."/>
            <person name="Larracuente A.M."/>
            <person name="Singh N.D."/>
            <person name="Abad J.P."/>
            <person name="Abt D.N."/>
            <person name="Adryan B."/>
            <person name="Aguade M."/>
            <person name="Akashi H."/>
            <person name="Anderson W.W."/>
            <person name="Aquadro C.F."/>
            <person name="Ardell D.H."/>
            <person name="Arguello R."/>
            <person name="Artieri C.G."/>
            <person name="Barbash D.A."/>
            <person name="Barker D."/>
            <person name="Barsanti P."/>
            <person name="Batterham P."/>
            <person name="Batzoglou S."/>
            <person name="Begun D."/>
            <person name="Bhutkar A."/>
            <person name="Blanco E."/>
            <person name="Bosak S.A."/>
            <person name="Bradley R.K."/>
            <person name="Brand A.D."/>
            <person name="Brent M.R."/>
            <person name="Brooks A.N."/>
            <person name="Brown R.H."/>
            <person name="Butlin R.K."/>
            <person name="Caggese C."/>
            <person name="Calvi B.R."/>
            <person name="Bernardo de Carvalho A."/>
            <person name="Caspi A."/>
            <person name="Castrezana S."/>
            <person name="Celniker S.E."/>
            <person name="Chang J.L."/>
            <person name="Chapple C."/>
            <person name="Chatterji S."/>
            <person name="Chinwalla A."/>
            <person name="Civetta A."/>
            <person name="Clifton S.W."/>
            <person name="Comeron J.M."/>
            <person name="Costello J.C."/>
            <person name="Coyne J.A."/>
            <person name="Daub J."/>
            <person name="David R.G."/>
            <person name="Delcher A.L."/>
            <person name="Delehaunty K."/>
            <person name="Do C.B."/>
            <person name="Ebling H."/>
            <person name="Edwards K."/>
            <person name="Eickbush T."/>
            <person name="Evans J.D."/>
            <person name="Filipski A."/>
            <person name="Findeiss S."/>
            <person name="Freyhult E."/>
            <person name="Fulton L."/>
            <person name="Fulton R."/>
            <person name="Garcia A.C."/>
            <person name="Gardiner A."/>
            <person name="Garfield D.A."/>
            <person name="Garvin B.E."/>
            <person name="Gibson G."/>
            <person name="Gilbert D."/>
            <person name="Gnerre S."/>
            <person name="Godfrey J."/>
            <person name="Good R."/>
            <person name="Gotea V."/>
            <person name="Gravely B."/>
            <person name="Greenberg A.J."/>
            <person name="Griffiths-Jones S."/>
            <person name="Gross S."/>
            <person name="Guigo R."/>
            <person name="Gustafson E.A."/>
            <person name="Haerty W."/>
            <person name="Hahn M.W."/>
            <person name="Halligan D.L."/>
            <person name="Halpern A.L."/>
            <person name="Halter G.M."/>
            <person name="Han M.V."/>
            <person name="Heger A."/>
            <person name="Hillier L."/>
            <person name="Hinrichs A.S."/>
            <person name="Holmes I."/>
            <person name="Hoskins R.A."/>
            <person name="Hubisz M.J."/>
            <person name="Hultmark D."/>
            <person name="Huntley M.A."/>
            <person name="Jaffe D.B."/>
            <person name="Jagadeeshan S."/>
            <person name="Jeck W.R."/>
            <person name="Johnson J."/>
            <person name="Jones C.D."/>
            <person name="Jordan W.C."/>
            <person name="Karpen G.H."/>
            <person name="Kataoka E."/>
            <person name="Keightley P.D."/>
            <person name="Kheradpour P."/>
            <person name="Kirkness E.F."/>
            <person name="Koerich L.B."/>
            <person name="Kristiansen K."/>
            <person name="Kudrna D."/>
            <person name="Kulathinal R.J."/>
            <person name="Kumar S."/>
            <person name="Kwok R."/>
            <person name="Lander E."/>
            <person name="Langley C.H."/>
            <person name="Lapoint R."/>
            <person name="Lazzaro B.P."/>
            <person name="Lee S.J."/>
            <person name="Levesque L."/>
            <person name="Li R."/>
            <person name="Lin C.F."/>
            <person name="Lin M.F."/>
            <person name="Lindblad-Toh K."/>
            <person name="Llopart A."/>
            <person name="Long M."/>
            <person name="Low L."/>
            <person name="Lozovsky E."/>
            <person name="Lu J."/>
            <person name="Luo M."/>
            <person name="Machado C.A."/>
            <person name="Makalowski W."/>
            <person name="Marzo M."/>
            <person name="Matsuda M."/>
            <person name="Matzkin L."/>
            <person name="McAllister B."/>
            <person name="McBride C.S."/>
            <person name="McKernan B."/>
            <person name="McKernan K."/>
            <person name="Mendez-Lago M."/>
            <person name="Minx P."/>
            <person name="Mollenhauer M.U."/>
            <person name="Montooth K."/>
            <person name="Mount S.M."/>
            <person name="Mu X."/>
            <person name="Myers E."/>
            <person name="Negre B."/>
            <person name="Newfeld S."/>
            <person name="Nielsen R."/>
            <person name="Noor M.A."/>
            <person name="O'Grady P."/>
            <person name="Pachter L."/>
            <person name="Papaceit M."/>
            <person name="Parisi M.J."/>
            <person name="Parisi M."/>
            <person name="Parts L."/>
            <person name="Pedersen J.S."/>
            <person name="Pesole G."/>
            <person name="Phillippy A.M."/>
            <person name="Ponting C.P."/>
            <person name="Pop M."/>
            <person name="Porcelli D."/>
            <person name="Powell J.R."/>
            <person name="Prohaska S."/>
            <person name="Pruitt K."/>
            <person name="Puig M."/>
            <person name="Quesneville H."/>
            <person name="Ram K.R."/>
            <person name="Rand D."/>
            <person name="Rasmussen M.D."/>
            <person name="Reed L.K."/>
            <person name="Reenan R."/>
            <person name="Reily A."/>
            <person name="Remington K.A."/>
            <person name="Rieger T.T."/>
            <person name="Ritchie M.G."/>
            <person name="Robin C."/>
            <person name="Rogers Y.H."/>
            <person name="Rohde C."/>
            <person name="Rozas J."/>
            <person name="Rubenfield M.J."/>
            <person name="Ruiz A."/>
            <person name="Russo S."/>
            <person name="Salzberg S.L."/>
            <person name="Sanchez-Gracia A."/>
            <person name="Saranga D.J."/>
            <person name="Sato H."/>
            <person name="Schaeffer S.W."/>
            <person name="Schatz M.C."/>
            <person name="Schlenke T."/>
            <person name="Schwartz R."/>
            <person name="Segarra C."/>
            <person name="Singh R.S."/>
            <person name="Sirot L."/>
            <person name="Sirota M."/>
            <person name="Sisneros N.B."/>
            <person name="Smith C.D."/>
            <person name="Smith T.F."/>
            <person name="Spieth J."/>
            <person name="Stage D.E."/>
            <person name="Stark A."/>
            <person name="Stephan W."/>
            <person name="Strausberg R.L."/>
            <person name="Strempel S."/>
            <person name="Sturgill D."/>
            <person name="Sutton G."/>
            <person name="Sutton G.G."/>
            <person name="Tao W."/>
            <person name="Teichmann S."/>
            <person name="Tobari Y.N."/>
            <person name="Tomimura Y."/>
            <person name="Tsolas J.M."/>
            <person name="Valente V.L."/>
            <person name="Venter E."/>
            <person name="Venter J.C."/>
            <person name="Vicario S."/>
            <person name="Vieira F.G."/>
            <person name="Vilella A.J."/>
            <person name="Villasante A."/>
            <person name="Walenz B."/>
            <person name="Wang J."/>
            <person name="Wasserman M."/>
            <person name="Watts T."/>
            <person name="Wilson D."/>
            <person name="Wilson R.K."/>
            <person name="Wing R.A."/>
            <person name="Wolfner M.F."/>
            <person name="Wong A."/>
            <person name="Wong G.K."/>
            <person name="Wu C.I."/>
            <person name="Wu G."/>
            <person name="Yamamoto D."/>
            <person name="Yang H.P."/>
            <person name="Yang S.P."/>
            <person name="Yorke J.A."/>
            <person name="Yoshida K."/>
            <person name="Zdobnov E."/>
            <person name="Zhang P."/>
            <person name="Zhang Y."/>
            <person name="Zimin A.V."/>
            <person name="Baldwin J."/>
            <person name="Abdouelleil A."/>
            <person name="Abdulkadir J."/>
            <person name="Abebe A."/>
            <person name="Abera B."/>
            <person name="Abreu J."/>
            <person name="Acer S.C."/>
            <person name="Aftuck L."/>
            <person name="Alexander A."/>
            <person name="An P."/>
            <person name="Anderson E."/>
            <person name="Anderson S."/>
            <person name="Arachi H."/>
            <person name="Azer M."/>
            <person name="Bachantsang P."/>
            <person name="Barry A."/>
            <person name="Bayul T."/>
            <person name="Berlin A."/>
            <person name="Bessette D."/>
            <person name="Bloom T."/>
            <person name="Blye J."/>
            <person name="Boguslavskiy L."/>
            <person name="Bonnet C."/>
            <person name="Boukhgalter B."/>
            <person name="Bourzgui I."/>
            <person name="Brown A."/>
            <person name="Cahill P."/>
            <person name="Channer S."/>
            <person name="Cheshatsang Y."/>
            <person name="Chuda L."/>
            <person name="Citroen M."/>
            <person name="Collymore A."/>
            <person name="Cooke P."/>
            <person name="Costello M."/>
            <person name="D'Aco K."/>
            <person name="Daza R."/>
            <person name="De Haan G."/>
            <person name="DeGray S."/>
            <person name="DeMaso C."/>
            <person name="Dhargay N."/>
            <person name="Dooley K."/>
            <person name="Dooley E."/>
            <person name="Doricent M."/>
            <person name="Dorje P."/>
            <person name="Dorjee K."/>
            <person name="Dupes A."/>
            <person name="Elong R."/>
            <person name="Falk J."/>
            <person name="Farina A."/>
            <person name="Faro S."/>
            <person name="Ferguson D."/>
            <person name="Fisher S."/>
            <person name="Foley C.D."/>
            <person name="Franke A."/>
            <person name="Friedrich D."/>
            <person name="Gadbois L."/>
            <person name="Gearin G."/>
            <person name="Gearin C.R."/>
            <person name="Giannoukos G."/>
            <person name="Goode T."/>
            <person name="Graham J."/>
            <person name="Grandbois E."/>
            <person name="Grewal S."/>
            <person name="Gyaltsen K."/>
            <person name="Hafez N."/>
            <person name="Hagos B."/>
            <person name="Hall J."/>
            <person name="Henson C."/>
            <person name="Hollinger A."/>
            <person name="Honan T."/>
            <person name="Huard M.D."/>
            <person name="Hughes L."/>
            <person name="Hurhula B."/>
            <person name="Husby M.E."/>
            <person name="Kamat A."/>
            <person name="Kanga B."/>
            <person name="Kashin S."/>
            <person name="Khazanovich D."/>
            <person name="Kisner P."/>
            <person name="Lance K."/>
            <person name="Lara M."/>
            <person name="Lee W."/>
            <person name="Lennon N."/>
            <person name="Letendre F."/>
            <person name="LeVine R."/>
            <person name="Lipovsky A."/>
            <person name="Liu X."/>
            <person name="Liu J."/>
            <person name="Liu S."/>
            <person name="Lokyitsang T."/>
            <person name="Lokyitsang Y."/>
            <person name="Lubonja R."/>
            <person name="Lui A."/>
            <person name="MacDonald P."/>
            <person name="Magnisalis V."/>
            <person name="Maru K."/>
            <person name="Matthews C."/>
            <person name="McCusker W."/>
            <person name="McDonough S."/>
            <person name="Mehta T."/>
            <person name="Meldrim J."/>
            <person name="Meneus L."/>
            <person name="Mihai O."/>
            <person name="Mihalev A."/>
            <person name="Mihova T."/>
            <person name="Mittelman R."/>
            <person name="Mlenga V."/>
            <person name="Montmayeur A."/>
            <person name="Mulrain L."/>
            <person name="Navidi A."/>
            <person name="Naylor J."/>
            <person name="Negash T."/>
            <person name="Nguyen T."/>
            <person name="Nguyen N."/>
            <person name="Nicol R."/>
            <person name="Norbu C."/>
            <person name="Norbu N."/>
            <person name="Novod N."/>
            <person name="O'Neill B."/>
            <person name="Osman S."/>
            <person name="Markiewicz E."/>
            <person name="Oyono O.L."/>
            <person name="Patti C."/>
            <person name="Phunkhang P."/>
            <person name="Pierre F."/>
            <person name="Priest M."/>
            <person name="Raghuraman S."/>
            <person name="Rege F."/>
            <person name="Reyes R."/>
            <person name="Rise C."/>
            <person name="Rogov P."/>
            <person name="Ross K."/>
            <person name="Ryan E."/>
            <person name="Settipalli S."/>
            <person name="Shea T."/>
            <person name="Sherpa N."/>
            <person name="Shi L."/>
            <person name="Shih D."/>
            <person name="Sparrow T."/>
            <person name="Spaulding J."/>
            <person name="Stalker J."/>
            <person name="Stange-Thomann N."/>
            <person name="Stavropoulos S."/>
            <person name="Stone C."/>
            <person name="Strader C."/>
            <person name="Tesfaye S."/>
            <person name="Thomson T."/>
            <person name="Thoulutsang Y."/>
            <person name="Thoulutsang D."/>
            <person name="Topham K."/>
            <person name="Topping I."/>
            <person name="Tsamla T."/>
            <person name="Vassiliev H."/>
            <person name="Vo A."/>
            <person name="Wangchuk T."/>
            <person name="Wangdi T."/>
            <person name="Weiand M."/>
            <person name="Wilkinson J."/>
            <person name="Wilson A."/>
            <person name="Yadav S."/>
            <person name="Young G."/>
            <person name="Yu Q."/>
            <person name="Zembek L."/>
            <person name="Zhong D."/>
            <person name="Zimmer A."/>
            <person name="Zwirko Z."/>
            <person name="Jaffe D.B."/>
            <person name="Alvarez P."/>
            <person name="Brockman W."/>
            <person name="Butler J."/>
            <person name="Chin C."/>
            <person name="Gnerre S."/>
            <person name="Grabherr M."/>
            <person name="Kleber M."/>
            <person name="Mauceli E."/>
            <person name="MacCallum I."/>
        </authorList>
    </citation>
    <scope>NUCLEOTIDE SEQUENCE [LARGE SCALE GENOMIC DNA]</scope>
    <source>
        <strain evidence="6">TSC#15081-1352.22</strain>
        <strain evidence="8">Tucson 15081-1352.22</strain>
    </source>
</reference>
<evidence type="ECO:0000313" key="6">
    <source>
        <dbReference type="EMBL" id="EDW15770.1"/>
    </source>
</evidence>
<evidence type="ECO:0000259" key="5">
    <source>
        <dbReference type="PROSITE" id="PS50102"/>
    </source>
</evidence>
<protein>
    <submittedName>
        <fullName evidence="6">Uncharacterized protein, isoform A</fullName>
    </submittedName>
    <submittedName>
        <fullName evidence="7">Uncharacterized protein, isoform B</fullName>
    </submittedName>
</protein>
<feature type="domain" description="RRM" evidence="5">
    <location>
        <begin position="31"/>
        <end position="109"/>
    </location>
</feature>
<dbReference type="GO" id="GO:0005737">
    <property type="term" value="C:cytoplasm"/>
    <property type="evidence" value="ECO:0007669"/>
    <property type="project" value="UniProtKB-ARBA"/>
</dbReference>
<evidence type="ECO:0000256" key="4">
    <source>
        <dbReference type="SAM" id="MobiDB-lite"/>
    </source>
</evidence>
<evidence type="ECO:0000256" key="3">
    <source>
        <dbReference type="PROSITE-ProRule" id="PRU00176"/>
    </source>
</evidence>
<dbReference type="HOGENOM" id="CLU_712258_0_0_1"/>
<dbReference type="InterPro" id="IPR012677">
    <property type="entry name" value="Nucleotide-bd_a/b_plait_sf"/>
</dbReference>
<dbReference type="OrthoDB" id="266020at2759"/>
<evidence type="ECO:0000256" key="2">
    <source>
        <dbReference type="ARBA" id="ARBA00022884"/>
    </source>
</evidence>
<dbReference type="EMBL" id="CH933806">
    <property type="protein sequence ID" value="EDW15770.1"/>
    <property type="molecule type" value="Genomic_DNA"/>
</dbReference>
<dbReference type="SMR" id="B4KB66"/>
<dbReference type="KEGG" id="dmo:Dmoj_GI10157"/>
<feature type="compositionally biased region" description="Basic and acidic residues" evidence="4">
    <location>
        <begin position="219"/>
        <end position="230"/>
    </location>
</feature>
<dbReference type="SUPFAM" id="SSF54928">
    <property type="entry name" value="RNA-binding domain, RBD"/>
    <property type="match status" value="1"/>
</dbReference>
<reference evidence="6" key="2">
    <citation type="journal article" date="2008" name="Bioinformatics">
        <title>Assembly reconciliation.</title>
        <authorList>
            <person name="Zimin A.V."/>
            <person name="Smith D.R."/>
            <person name="Sutton G."/>
            <person name="Yorke J.A."/>
        </authorList>
    </citation>
    <scope>NUCLEOTIDE SEQUENCE</scope>
    <source>
        <strain evidence="6">TSC#15081-1352.22</strain>
    </source>
</reference>
<feature type="compositionally biased region" description="Basic and acidic residues" evidence="4">
    <location>
        <begin position="203"/>
        <end position="212"/>
    </location>
</feature>
<dbReference type="GO" id="GO:0003729">
    <property type="term" value="F:mRNA binding"/>
    <property type="evidence" value="ECO:0007669"/>
    <property type="project" value="TreeGrafter"/>
</dbReference>
<dbReference type="PANTHER" id="PTHR48025">
    <property type="entry name" value="OS02G0815200 PROTEIN"/>
    <property type="match status" value="1"/>
</dbReference>
<evidence type="ECO:0000256" key="1">
    <source>
        <dbReference type="ARBA" id="ARBA00022737"/>
    </source>
</evidence>
<reference evidence="6" key="3">
    <citation type="submission" date="2008-06" db="EMBL/GenBank/DDBJ databases">
        <authorList>
            <consortium name="FlyBase"/>
        </authorList>
    </citation>
    <scope>NUCLEOTIDE SEQUENCE</scope>
    <source>
        <strain evidence="6">TSC#15081-1352.22</strain>
    </source>
</reference>
<dbReference type="GO" id="GO:1990904">
    <property type="term" value="C:ribonucleoprotein complex"/>
    <property type="evidence" value="ECO:0007669"/>
    <property type="project" value="InterPro"/>
</dbReference>
<dbReference type="InParanoid" id="B4KB66"/>
<feature type="region of interest" description="Disordered" evidence="4">
    <location>
        <begin position="203"/>
        <end position="230"/>
    </location>
</feature>
<evidence type="ECO:0000313" key="7">
    <source>
        <dbReference type="EMBL" id="KRG01730.1"/>
    </source>
</evidence>
<accession>B4KB66</accession>
<dbReference type="eggNOG" id="KOG0118">
    <property type="taxonomic scope" value="Eukaryota"/>
</dbReference>
<dbReference type="InterPro" id="IPR002343">
    <property type="entry name" value="Hud_Sxl_RNA"/>
</dbReference>
<feature type="domain" description="RRM" evidence="5">
    <location>
        <begin position="117"/>
        <end position="197"/>
    </location>
</feature>
<organism evidence="6 8">
    <name type="scientific">Drosophila mojavensis</name>
    <name type="common">Fruit fly</name>
    <dbReference type="NCBI Taxonomy" id="7230"/>
    <lineage>
        <taxon>Eukaryota</taxon>
        <taxon>Metazoa</taxon>
        <taxon>Ecdysozoa</taxon>
        <taxon>Arthropoda</taxon>
        <taxon>Hexapoda</taxon>
        <taxon>Insecta</taxon>
        <taxon>Pterygota</taxon>
        <taxon>Neoptera</taxon>
        <taxon>Endopterygota</taxon>
        <taxon>Diptera</taxon>
        <taxon>Brachycera</taxon>
        <taxon>Muscomorpha</taxon>
        <taxon>Ephydroidea</taxon>
        <taxon>Drosophilidae</taxon>
        <taxon>Drosophila</taxon>
    </lineage>
</organism>
<evidence type="ECO:0000313" key="8">
    <source>
        <dbReference type="Proteomes" id="UP000009192"/>
    </source>
</evidence>
<dbReference type="Proteomes" id="UP000009192">
    <property type="component" value="Unassembled WGS sequence"/>
</dbReference>
<dbReference type="PROSITE" id="PS50102">
    <property type="entry name" value="RRM"/>
    <property type="match status" value="2"/>
</dbReference>
<sequence length="356" mass="39269">MDNYKEAVFSNYMANRTGVTDGKEIQQSGGTNLLINYLPSDMQENELHQLFNSFGLLRQVKIIRDPETGASHCYGFVNYTNSISANKALNSMNGCPVRGKKLKVSMARPSSDDTKKTNIYVGNLPLSYDAAQVREIFERFGKIVDLNLLKDRYTNQSRGTAFVRYEMRASVEKAILALNDFVVERGHPPLHVRLVKRPKEWAVSKGMNREPDEPSEPSTDTHVDSPKEEIKQSMDSKCFFSGDMDKSTADSTAASSSKPMSSLSYKYLTNINSNKGRRFVVPPPTCTPASPATNESVGLAGGTDKASEKAANCSSPSLDTGLTGKESDIANIINRSALRRKIPYKRFATIPKPGDT</sequence>
<dbReference type="EMBL" id="CH933806">
    <property type="protein sequence ID" value="KRG01730.1"/>
    <property type="molecule type" value="Genomic_DNA"/>
</dbReference>
<dbReference type="GO" id="GO:0010629">
    <property type="term" value="P:negative regulation of gene expression"/>
    <property type="evidence" value="ECO:0007669"/>
    <property type="project" value="UniProtKB-ARBA"/>
</dbReference>